<gene>
    <name evidence="3" type="ORF">NTJ_13797</name>
</gene>
<evidence type="ECO:0008006" key="5">
    <source>
        <dbReference type="Google" id="ProtNLM"/>
    </source>
</evidence>
<evidence type="ECO:0000256" key="2">
    <source>
        <dbReference type="SAM" id="SignalP"/>
    </source>
</evidence>
<name>A0ABN7BBF8_9HEMI</name>
<sequence length="249" mass="26134">MKVFLALSALAVVAWGSPIHGLNNAQSATDQKGVYFVSAQPNPQHVTPEQVEELMSQLRQEDGSDSGVYHIVLPDGRLQRVEFTTAPVSAVATSANLESSAATAESSAATLESAAAPSAKLSGPAAILAQLGRTSVEASSKLTAPAPKEQSVSGPAALLSQSPRAPSKVQTTEASNLVPVNRLFLIAQPATADQKEEQALEEASVVQPSKQAAKYVASIQYTEVQPITGPIYSYSPQPLTRIVRYAPIF</sequence>
<protein>
    <recommendedName>
        <fullName evidence="5">DUF4794 domain-containing protein</fullName>
    </recommendedName>
</protein>
<feature type="compositionally biased region" description="Polar residues" evidence="1">
    <location>
        <begin position="159"/>
        <end position="171"/>
    </location>
</feature>
<evidence type="ECO:0000313" key="3">
    <source>
        <dbReference type="EMBL" id="BET00980.1"/>
    </source>
</evidence>
<dbReference type="EMBL" id="AP028920">
    <property type="protein sequence ID" value="BET00980.1"/>
    <property type="molecule type" value="Genomic_DNA"/>
</dbReference>
<keyword evidence="2" id="KW-0732">Signal</keyword>
<accession>A0ABN7BBF8</accession>
<organism evidence="3 4">
    <name type="scientific">Nesidiocoris tenuis</name>
    <dbReference type="NCBI Taxonomy" id="355587"/>
    <lineage>
        <taxon>Eukaryota</taxon>
        <taxon>Metazoa</taxon>
        <taxon>Ecdysozoa</taxon>
        <taxon>Arthropoda</taxon>
        <taxon>Hexapoda</taxon>
        <taxon>Insecta</taxon>
        <taxon>Pterygota</taxon>
        <taxon>Neoptera</taxon>
        <taxon>Paraneoptera</taxon>
        <taxon>Hemiptera</taxon>
        <taxon>Heteroptera</taxon>
        <taxon>Panheteroptera</taxon>
        <taxon>Cimicomorpha</taxon>
        <taxon>Miridae</taxon>
        <taxon>Dicyphina</taxon>
        <taxon>Nesidiocoris</taxon>
    </lineage>
</organism>
<evidence type="ECO:0000256" key="1">
    <source>
        <dbReference type="SAM" id="MobiDB-lite"/>
    </source>
</evidence>
<reference evidence="3 4" key="1">
    <citation type="submission" date="2023-09" db="EMBL/GenBank/DDBJ databases">
        <title>Nesidiocoris tenuis whole genome shotgun sequence.</title>
        <authorList>
            <person name="Shibata T."/>
            <person name="Shimoda M."/>
            <person name="Kobayashi T."/>
            <person name="Uehara T."/>
        </authorList>
    </citation>
    <scope>NUCLEOTIDE SEQUENCE [LARGE SCALE GENOMIC DNA]</scope>
    <source>
        <strain evidence="3 4">Japan</strain>
    </source>
</reference>
<keyword evidence="4" id="KW-1185">Reference proteome</keyword>
<proteinExistence type="predicted"/>
<feature type="signal peptide" evidence="2">
    <location>
        <begin position="1"/>
        <end position="16"/>
    </location>
</feature>
<dbReference type="Proteomes" id="UP001307889">
    <property type="component" value="Chromosome 12"/>
</dbReference>
<feature type="chain" id="PRO_5046333726" description="DUF4794 domain-containing protein" evidence="2">
    <location>
        <begin position="17"/>
        <end position="249"/>
    </location>
</feature>
<evidence type="ECO:0000313" key="4">
    <source>
        <dbReference type="Proteomes" id="UP001307889"/>
    </source>
</evidence>
<feature type="region of interest" description="Disordered" evidence="1">
    <location>
        <begin position="139"/>
        <end position="171"/>
    </location>
</feature>